<organism evidence="7 8">
    <name type="scientific">Strongylus vulgaris</name>
    <name type="common">Blood worm</name>
    <dbReference type="NCBI Taxonomy" id="40348"/>
    <lineage>
        <taxon>Eukaryota</taxon>
        <taxon>Metazoa</taxon>
        <taxon>Ecdysozoa</taxon>
        <taxon>Nematoda</taxon>
        <taxon>Chromadorea</taxon>
        <taxon>Rhabditida</taxon>
        <taxon>Rhabditina</taxon>
        <taxon>Rhabditomorpha</taxon>
        <taxon>Strongyloidea</taxon>
        <taxon>Strongylidae</taxon>
        <taxon>Strongylus</taxon>
    </lineage>
</organism>
<accession>A0A3P7IFI7</accession>
<dbReference type="OrthoDB" id="5831710at2759"/>
<evidence type="ECO:0000256" key="1">
    <source>
        <dbReference type="ARBA" id="ARBA00004167"/>
    </source>
</evidence>
<dbReference type="InterPro" id="IPR008166">
    <property type="entry name" value="Glyco_transf_92"/>
</dbReference>
<proteinExistence type="inferred from homology"/>
<keyword evidence="5" id="KW-0472">Membrane</keyword>
<evidence type="ECO:0000256" key="4">
    <source>
        <dbReference type="ARBA" id="ARBA00022679"/>
    </source>
</evidence>
<evidence type="ECO:0000256" key="3">
    <source>
        <dbReference type="ARBA" id="ARBA00022676"/>
    </source>
</evidence>
<protein>
    <recommendedName>
        <fullName evidence="6">Glycosyltransferase family 92 protein</fullName>
        <ecNumber evidence="6">2.4.1.-</ecNumber>
    </recommendedName>
</protein>
<dbReference type="Proteomes" id="UP000270094">
    <property type="component" value="Unassembled WGS sequence"/>
</dbReference>
<dbReference type="EMBL" id="UYYB01021694">
    <property type="protein sequence ID" value="VDM71710.1"/>
    <property type="molecule type" value="Genomic_DNA"/>
</dbReference>
<keyword evidence="3 6" id="KW-0328">Glycosyltransferase</keyword>
<evidence type="ECO:0000256" key="5">
    <source>
        <dbReference type="ARBA" id="ARBA00023136"/>
    </source>
</evidence>
<evidence type="ECO:0000256" key="2">
    <source>
        <dbReference type="ARBA" id="ARBA00007647"/>
    </source>
</evidence>
<dbReference type="Pfam" id="PF01697">
    <property type="entry name" value="Glyco_transf_92"/>
    <property type="match status" value="1"/>
</dbReference>
<sequence>MTEKPNIGMLQFRTTWVLRNRKPPEKYEGDRTLSEHLPTLVFHNTSAIAPPGHTAKCVLDTRRVLLMWVHHVSIFFPGYDGAGVPTEKALIRHYRDLADDNWGTTWIHEVEKFGNFTMTNYPERLMRVLYANVKNRLSRVYRTL</sequence>
<evidence type="ECO:0000313" key="7">
    <source>
        <dbReference type="EMBL" id="VDM71710.1"/>
    </source>
</evidence>
<evidence type="ECO:0000313" key="8">
    <source>
        <dbReference type="Proteomes" id="UP000270094"/>
    </source>
</evidence>
<name>A0A3P7IFI7_STRVU</name>
<dbReference type="GO" id="GO:0016020">
    <property type="term" value="C:membrane"/>
    <property type="evidence" value="ECO:0007669"/>
    <property type="project" value="UniProtKB-SubCell"/>
</dbReference>
<keyword evidence="8" id="KW-1185">Reference proteome</keyword>
<reference evidence="7 8" key="1">
    <citation type="submission" date="2018-11" db="EMBL/GenBank/DDBJ databases">
        <authorList>
            <consortium name="Pathogen Informatics"/>
        </authorList>
    </citation>
    <scope>NUCLEOTIDE SEQUENCE [LARGE SCALE GENOMIC DNA]</scope>
</reference>
<dbReference type="GO" id="GO:0016757">
    <property type="term" value="F:glycosyltransferase activity"/>
    <property type="evidence" value="ECO:0007669"/>
    <property type="project" value="UniProtKB-UniRule"/>
</dbReference>
<comment type="subcellular location">
    <subcellularLocation>
        <location evidence="1">Membrane</location>
        <topology evidence="1">Single-pass membrane protein</topology>
    </subcellularLocation>
</comment>
<comment type="similarity">
    <text evidence="2 6">Belongs to the glycosyltransferase 92 family.</text>
</comment>
<gene>
    <name evidence="7" type="ORF">SVUK_LOCUS6708</name>
</gene>
<dbReference type="AlphaFoldDB" id="A0A3P7IFI7"/>
<dbReference type="EC" id="2.4.1.-" evidence="6"/>
<evidence type="ECO:0000256" key="6">
    <source>
        <dbReference type="RuleBase" id="RU366017"/>
    </source>
</evidence>
<keyword evidence="4 6" id="KW-0808">Transferase</keyword>